<evidence type="ECO:0000313" key="5">
    <source>
        <dbReference type="Proteomes" id="UP000011016"/>
    </source>
</evidence>
<feature type="signal peptide" evidence="1">
    <location>
        <begin position="1"/>
        <end position="18"/>
    </location>
</feature>
<dbReference type="RefSeq" id="WP_004600681.1">
    <property type="nucleotide sequence ID" value="NZ_HF541866.1"/>
</dbReference>
<name>I7JW09_9CORY</name>
<dbReference type="Gene3D" id="3.40.190.10">
    <property type="entry name" value="Periplasmic binding protein-like II"/>
    <property type="match status" value="2"/>
</dbReference>
<keyword evidence="1" id="KW-0732">Signal</keyword>
<dbReference type="InterPro" id="IPR006311">
    <property type="entry name" value="TAT_signal"/>
</dbReference>
<proteinExistence type="predicted"/>
<dbReference type="PROSITE" id="PS51257">
    <property type="entry name" value="PROKAR_LIPOPROTEIN"/>
    <property type="match status" value="1"/>
</dbReference>
<dbReference type="EMBL" id="CAJZ01000104">
    <property type="protein sequence ID" value="CCI83451.1"/>
    <property type="molecule type" value="Genomic_DNA"/>
</dbReference>
<gene>
    <name evidence="2" type="ORF">BN46_0719</name>
    <name evidence="3" type="ORF">HMPREF9719_00791</name>
</gene>
<sequence length="383" mass="41643">MAATLSRRSFLGGGLALAAALAGCATPTAPGAGALPGRLVWSTYRVGSGLYADVAAVANTLTSRMGVQVRVMPGVTGVSRLAPLFTDTAQYARVGDEYFFAFEGDEEFASGTWGPQPVRLVWTPPSNAGVYVRRDSGIERLEGLAGRRISWVVAGTSTQRKFTACLGTAGLGVDDVRRVAVGEAAQYDAIKAGQIEAIFGTVINPSIEELNPRYPIRWLDLGGRPEERYESWAEYAPMAGLGTNPKASGLPEDETPTFMRYSLPVVTTAGRSAAEVADLCRALYEHFDAYEAATADTPNFALDRLMLEPFVVPYHPGAVEFLREAGRWDAHLEERNAALLEREGLLRGAWPGFFERHRGDGEISRRWRDFKAERLPALPEREA</sequence>
<evidence type="ECO:0000256" key="1">
    <source>
        <dbReference type="SAM" id="SignalP"/>
    </source>
</evidence>
<dbReference type="HOGENOM" id="CLU_733402_0_0_11"/>
<evidence type="ECO:0000313" key="4">
    <source>
        <dbReference type="Proteomes" id="UP000006078"/>
    </source>
</evidence>
<dbReference type="InterPro" id="IPR011852">
    <property type="entry name" value="TRAP_TAXI"/>
</dbReference>
<accession>I7JW09</accession>
<organism evidence="2 5">
    <name type="scientific">Corynebacterium otitidis ATCC 51513</name>
    <dbReference type="NCBI Taxonomy" id="883169"/>
    <lineage>
        <taxon>Bacteria</taxon>
        <taxon>Bacillati</taxon>
        <taxon>Actinomycetota</taxon>
        <taxon>Actinomycetes</taxon>
        <taxon>Mycobacteriales</taxon>
        <taxon>Corynebacteriaceae</taxon>
        <taxon>Corynebacterium</taxon>
    </lineage>
</organism>
<keyword evidence="4" id="KW-1185">Reference proteome</keyword>
<dbReference type="PANTHER" id="PTHR42941">
    <property type="entry name" value="SLL1037 PROTEIN"/>
    <property type="match status" value="1"/>
</dbReference>
<dbReference type="SUPFAM" id="SSF53850">
    <property type="entry name" value="Periplasmic binding protein-like II"/>
    <property type="match status" value="1"/>
</dbReference>
<dbReference type="AlphaFoldDB" id="I7JW09"/>
<comment type="caution">
    <text evidence="2">The sequence shown here is derived from an EMBL/GenBank/DDBJ whole genome shotgun (WGS) entry which is preliminary data.</text>
</comment>
<protein>
    <submittedName>
        <fullName evidence="3">TAXI family TRAP transporter solute receptor</fullName>
    </submittedName>
    <submittedName>
        <fullName evidence="2">TRAP transporter solute receptor TAXI family protein</fullName>
    </submittedName>
</protein>
<dbReference type="PROSITE" id="PS51318">
    <property type="entry name" value="TAT"/>
    <property type="match status" value="1"/>
</dbReference>
<keyword evidence="2" id="KW-0675">Receptor</keyword>
<dbReference type="Proteomes" id="UP000011016">
    <property type="component" value="Unassembled WGS sequence"/>
</dbReference>
<dbReference type="NCBIfam" id="TIGR02122">
    <property type="entry name" value="TRAP_TAXI"/>
    <property type="match status" value="1"/>
</dbReference>
<dbReference type="STRING" id="29321.AAV33_05665"/>
<reference evidence="2 5" key="1">
    <citation type="journal article" date="2012" name="J. Bacteriol.">
        <title>Draft Genome Sequence of Turicella otitidis ATCC 51513, Isolated from Middle Ear Fluid from a Child with Otitis Media.</title>
        <authorList>
            <person name="Brinkrolf K."/>
            <person name="Schneider J."/>
            <person name="Knecht M."/>
            <person name="Ruckert C."/>
            <person name="Tauch A."/>
        </authorList>
    </citation>
    <scope>NUCLEOTIDE SEQUENCE [LARGE SCALE GENOMIC DNA]</scope>
    <source>
        <strain evidence="2 5">ATCC 51513</strain>
    </source>
</reference>
<dbReference type="eggNOG" id="COG2358">
    <property type="taxonomic scope" value="Bacteria"/>
</dbReference>
<evidence type="ECO:0000313" key="2">
    <source>
        <dbReference type="EMBL" id="CCI83451.1"/>
    </source>
</evidence>
<evidence type="ECO:0000313" key="3">
    <source>
        <dbReference type="EMBL" id="EJZ82270.1"/>
    </source>
</evidence>
<dbReference type="EMBL" id="AHAE01000036">
    <property type="protein sequence ID" value="EJZ82270.1"/>
    <property type="molecule type" value="Genomic_DNA"/>
</dbReference>
<dbReference type="OrthoDB" id="7808807at2"/>
<reference evidence="3 4" key="2">
    <citation type="submission" date="2012-08" db="EMBL/GenBank/DDBJ databases">
        <title>The Genome Sequence of Turicella otitidis ATCC 51513.</title>
        <authorList>
            <consortium name="The Broad Institute Genome Sequencing Platform"/>
            <person name="Earl A."/>
            <person name="Ward D."/>
            <person name="Feldgarden M."/>
            <person name="Gevers D."/>
            <person name="Huys G."/>
            <person name="Walker B."/>
            <person name="Young S.K."/>
            <person name="Zeng Q."/>
            <person name="Gargeya S."/>
            <person name="Fitzgerald M."/>
            <person name="Haas B."/>
            <person name="Abouelleil A."/>
            <person name="Alvarado L."/>
            <person name="Arachchi H.M."/>
            <person name="Berlin A.M."/>
            <person name="Chapman S.B."/>
            <person name="Goldberg J."/>
            <person name="Griggs A."/>
            <person name="Gujja S."/>
            <person name="Hansen M."/>
            <person name="Howarth C."/>
            <person name="Imamovic A."/>
            <person name="Larimer J."/>
            <person name="McCowen C."/>
            <person name="Montmayeur A."/>
            <person name="Murphy C."/>
            <person name="Neiman D."/>
            <person name="Pearson M."/>
            <person name="Priest M."/>
            <person name="Roberts A."/>
            <person name="Saif S."/>
            <person name="Shea T."/>
            <person name="Sisk P."/>
            <person name="Sykes S."/>
            <person name="Wortman J."/>
            <person name="Nusbaum C."/>
            <person name="Birren B."/>
        </authorList>
    </citation>
    <scope>NUCLEOTIDE SEQUENCE [LARGE SCALE GENOMIC DNA]</scope>
    <source>
        <strain evidence="3 4">ATCC 51513</strain>
    </source>
</reference>
<feature type="chain" id="PRO_5038329508" evidence="1">
    <location>
        <begin position="19"/>
        <end position="383"/>
    </location>
</feature>
<dbReference type="Pfam" id="PF16868">
    <property type="entry name" value="NMT1_3"/>
    <property type="match status" value="1"/>
</dbReference>
<dbReference type="PANTHER" id="PTHR42941:SF1">
    <property type="entry name" value="SLL1037 PROTEIN"/>
    <property type="match status" value="1"/>
</dbReference>
<dbReference type="Proteomes" id="UP000006078">
    <property type="component" value="Unassembled WGS sequence"/>
</dbReference>